<organism evidence="2 3">
    <name type="scientific">Dictyobacter alpinus</name>
    <dbReference type="NCBI Taxonomy" id="2014873"/>
    <lineage>
        <taxon>Bacteria</taxon>
        <taxon>Bacillati</taxon>
        <taxon>Chloroflexota</taxon>
        <taxon>Ktedonobacteria</taxon>
        <taxon>Ktedonobacterales</taxon>
        <taxon>Dictyobacteraceae</taxon>
        <taxon>Dictyobacter</taxon>
    </lineage>
</organism>
<name>A0A402BF86_9CHLR</name>
<dbReference type="PANTHER" id="PTHR33169:SF13">
    <property type="entry name" value="PADR-FAMILY TRANSCRIPTIONAL REGULATOR"/>
    <property type="match status" value="1"/>
</dbReference>
<dbReference type="SUPFAM" id="SSF46785">
    <property type="entry name" value="Winged helix' DNA-binding domain"/>
    <property type="match status" value="1"/>
</dbReference>
<dbReference type="PANTHER" id="PTHR33169">
    <property type="entry name" value="PADR-FAMILY TRANSCRIPTIONAL REGULATOR"/>
    <property type="match status" value="1"/>
</dbReference>
<reference evidence="3" key="1">
    <citation type="submission" date="2018-12" db="EMBL/GenBank/DDBJ databases">
        <title>Tengunoibacter tsumagoiensis gen. nov., sp. nov., Dictyobacter kobayashii sp. nov., D. alpinus sp. nov., and D. joshuensis sp. nov. and description of Dictyobacteraceae fam. nov. within the order Ktedonobacterales isolated from Tengu-no-mugimeshi.</title>
        <authorList>
            <person name="Wang C.M."/>
            <person name="Zheng Y."/>
            <person name="Sakai Y."/>
            <person name="Toyoda A."/>
            <person name="Minakuchi Y."/>
            <person name="Abe K."/>
            <person name="Yokota A."/>
            <person name="Yabe S."/>
        </authorList>
    </citation>
    <scope>NUCLEOTIDE SEQUENCE [LARGE SCALE GENOMIC DNA]</scope>
    <source>
        <strain evidence="3">Uno16</strain>
    </source>
</reference>
<dbReference type="InterPro" id="IPR005149">
    <property type="entry name" value="Tscrpt_reg_PadR_N"/>
</dbReference>
<dbReference type="InterPro" id="IPR052509">
    <property type="entry name" value="Metal_resp_DNA-bind_regulator"/>
</dbReference>
<accession>A0A402BF86</accession>
<sequence>MRITSNSLSDLGRFSDPSLLILSSLASGPKHGYAMIQDIEQFCGTHLEVGTLYGAIARLEKQGWIEALELVERRRPYRLTGEGKAVLHKQLATMSKVVATGSQRLANA</sequence>
<dbReference type="AlphaFoldDB" id="A0A402BF86"/>
<dbReference type="OrthoDB" id="9814826at2"/>
<dbReference type="EMBL" id="BIFT01000002">
    <property type="protein sequence ID" value="GCE29942.1"/>
    <property type="molecule type" value="Genomic_DNA"/>
</dbReference>
<gene>
    <name evidence="2" type="ORF">KDA_54260</name>
</gene>
<protein>
    <submittedName>
        <fullName evidence="2">PadR family transcriptional regulator</fullName>
    </submittedName>
</protein>
<dbReference type="Gene3D" id="1.10.10.10">
    <property type="entry name" value="Winged helix-like DNA-binding domain superfamily/Winged helix DNA-binding domain"/>
    <property type="match status" value="1"/>
</dbReference>
<keyword evidence="3" id="KW-1185">Reference proteome</keyword>
<dbReference type="RefSeq" id="WP_126630118.1">
    <property type="nucleotide sequence ID" value="NZ_BIFT01000002.1"/>
</dbReference>
<dbReference type="Proteomes" id="UP000287171">
    <property type="component" value="Unassembled WGS sequence"/>
</dbReference>
<dbReference type="InterPro" id="IPR036388">
    <property type="entry name" value="WH-like_DNA-bd_sf"/>
</dbReference>
<comment type="caution">
    <text evidence="2">The sequence shown here is derived from an EMBL/GenBank/DDBJ whole genome shotgun (WGS) entry which is preliminary data.</text>
</comment>
<evidence type="ECO:0000259" key="1">
    <source>
        <dbReference type="Pfam" id="PF03551"/>
    </source>
</evidence>
<dbReference type="Pfam" id="PF03551">
    <property type="entry name" value="PadR"/>
    <property type="match status" value="1"/>
</dbReference>
<feature type="domain" description="Transcription regulator PadR N-terminal" evidence="1">
    <location>
        <begin position="21"/>
        <end position="88"/>
    </location>
</feature>
<evidence type="ECO:0000313" key="2">
    <source>
        <dbReference type="EMBL" id="GCE29942.1"/>
    </source>
</evidence>
<dbReference type="InterPro" id="IPR036390">
    <property type="entry name" value="WH_DNA-bd_sf"/>
</dbReference>
<evidence type="ECO:0000313" key="3">
    <source>
        <dbReference type="Proteomes" id="UP000287171"/>
    </source>
</evidence>
<proteinExistence type="predicted"/>